<organism evidence="8 9">
    <name type="scientific">Hallerella porci</name>
    <dbReference type="NCBI Taxonomy" id="1945871"/>
    <lineage>
        <taxon>Bacteria</taxon>
        <taxon>Pseudomonadati</taxon>
        <taxon>Fibrobacterota</taxon>
        <taxon>Fibrobacteria</taxon>
        <taxon>Fibrobacterales</taxon>
        <taxon>Fibrobacteraceae</taxon>
        <taxon>Hallerella</taxon>
    </lineage>
</organism>
<evidence type="ECO:0000256" key="6">
    <source>
        <dbReference type="SAM" id="Phobius"/>
    </source>
</evidence>
<feature type="transmembrane region" description="Helical" evidence="6">
    <location>
        <begin position="55"/>
        <end position="81"/>
    </location>
</feature>
<evidence type="ECO:0000313" key="9">
    <source>
        <dbReference type="Proteomes" id="UP000245523"/>
    </source>
</evidence>
<dbReference type="PANTHER" id="PTHR38459">
    <property type="entry name" value="PROPHAGE BACTOPRENOL-LINKED GLUCOSE TRANSLOCASE HOMOLOG"/>
    <property type="match status" value="1"/>
</dbReference>
<keyword evidence="3 6" id="KW-0812">Transmembrane</keyword>
<sequence>MNYSSSLIRFVHEKLPHRENLIGQMLRYAVTGGLAFVVDFGLFAFFLYVVPLHYLIANLIGLAGGLVVNYLISVCWVFTACKRNFEKRKGIEFLLFVIIGLIGVGLNQFLIWLMIGLWNWMPLLSKMVAAVLVLLWNFGGRKILLFRTKKETV</sequence>
<feature type="transmembrane region" description="Helical" evidence="6">
    <location>
        <begin position="93"/>
        <end position="114"/>
    </location>
</feature>
<proteinExistence type="inferred from homology"/>
<comment type="subcellular location">
    <subcellularLocation>
        <location evidence="1">Membrane</location>
        <topology evidence="1">Multi-pass membrane protein</topology>
    </subcellularLocation>
</comment>
<keyword evidence="5 6" id="KW-0472">Membrane</keyword>
<feature type="transmembrane region" description="Helical" evidence="6">
    <location>
        <begin position="28"/>
        <end position="49"/>
    </location>
</feature>
<dbReference type="EMBL" id="QGHD01000009">
    <property type="protein sequence ID" value="PWL01987.1"/>
    <property type="molecule type" value="Genomic_DNA"/>
</dbReference>
<dbReference type="PANTHER" id="PTHR38459:SF1">
    <property type="entry name" value="PROPHAGE BACTOPRENOL-LINKED GLUCOSE TRANSLOCASE HOMOLOG"/>
    <property type="match status" value="1"/>
</dbReference>
<evidence type="ECO:0000256" key="3">
    <source>
        <dbReference type="ARBA" id="ARBA00022692"/>
    </source>
</evidence>
<accession>A0ABX5LQD6</accession>
<keyword evidence="9" id="KW-1185">Reference proteome</keyword>
<keyword evidence="4 6" id="KW-1133">Transmembrane helix</keyword>
<reference evidence="8 9" key="1">
    <citation type="submission" date="2018-05" db="EMBL/GenBank/DDBJ databases">
        <title>Animal gut microbial communities from fecal samples from Wisconsin, USA.</title>
        <authorList>
            <person name="Neumann A."/>
        </authorList>
    </citation>
    <scope>NUCLEOTIDE SEQUENCE [LARGE SCALE GENOMIC DNA]</scope>
    <source>
        <strain evidence="8 9">UWS4</strain>
    </source>
</reference>
<dbReference type="InterPro" id="IPR051401">
    <property type="entry name" value="GtrA_CellWall_Glycosyl"/>
</dbReference>
<evidence type="ECO:0000256" key="4">
    <source>
        <dbReference type="ARBA" id="ARBA00022989"/>
    </source>
</evidence>
<dbReference type="Proteomes" id="UP000245523">
    <property type="component" value="Unassembled WGS sequence"/>
</dbReference>
<dbReference type="Pfam" id="PF04138">
    <property type="entry name" value="GtrA_DPMS_TM"/>
    <property type="match status" value="1"/>
</dbReference>
<dbReference type="RefSeq" id="WP_233244548.1">
    <property type="nucleotide sequence ID" value="NZ_QGHD01000009.1"/>
</dbReference>
<name>A0ABX5LQD6_9BACT</name>
<dbReference type="InterPro" id="IPR007267">
    <property type="entry name" value="GtrA_DPMS_TM"/>
</dbReference>
<feature type="transmembrane region" description="Helical" evidence="6">
    <location>
        <begin position="120"/>
        <end position="139"/>
    </location>
</feature>
<gene>
    <name evidence="8" type="ORF">B0H50_10976</name>
</gene>
<evidence type="ECO:0000256" key="5">
    <source>
        <dbReference type="ARBA" id="ARBA00023136"/>
    </source>
</evidence>
<evidence type="ECO:0000313" key="8">
    <source>
        <dbReference type="EMBL" id="PWL01987.1"/>
    </source>
</evidence>
<comment type="caution">
    <text evidence="8">The sequence shown here is derived from an EMBL/GenBank/DDBJ whole genome shotgun (WGS) entry which is preliminary data.</text>
</comment>
<evidence type="ECO:0000256" key="2">
    <source>
        <dbReference type="ARBA" id="ARBA00009399"/>
    </source>
</evidence>
<evidence type="ECO:0000256" key="1">
    <source>
        <dbReference type="ARBA" id="ARBA00004141"/>
    </source>
</evidence>
<protein>
    <submittedName>
        <fullName evidence="8">Flippase GtrA</fullName>
    </submittedName>
</protein>
<comment type="similarity">
    <text evidence="2">Belongs to the GtrA family.</text>
</comment>
<feature type="domain" description="GtrA/DPMS transmembrane" evidence="7">
    <location>
        <begin position="27"/>
        <end position="146"/>
    </location>
</feature>
<evidence type="ECO:0000259" key="7">
    <source>
        <dbReference type="Pfam" id="PF04138"/>
    </source>
</evidence>